<dbReference type="CDD" id="cd00293">
    <property type="entry name" value="USP-like"/>
    <property type="match status" value="1"/>
</dbReference>
<sequence length="143" mass="15370">MVVVAAIDQSEDAQQIIDQAQTLASDMGEKIHVVHALDSTEFAELQREHVSSTPSDEGVLVREQIAAELADGVVSELDEMTDIVGLKGEPSDSIVEYAERNDAKYIVIGGRQRSPTGKALFGNTTQSVLLQADRPIVVVPLGE</sequence>
<dbReference type="InterPro" id="IPR014729">
    <property type="entry name" value="Rossmann-like_a/b/a_fold"/>
</dbReference>
<accession>A0A1H6FT65</accession>
<dbReference type="InterPro" id="IPR006016">
    <property type="entry name" value="UspA"/>
</dbReference>
<dbReference type="PANTHER" id="PTHR46268:SF6">
    <property type="entry name" value="UNIVERSAL STRESS PROTEIN UP12"/>
    <property type="match status" value="1"/>
</dbReference>
<dbReference type="Proteomes" id="UP000199112">
    <property type="component" value="Unassembled WGS sequence"/>
</dbReference>
<dbReference type="PANTHER" id="PTHR46268">
    <property type="entry name" value="STRESS RESPONSE PROTEIN NHAX"/>
    <property type="match status" value="1"/>
</dbReference>
<evidence type="ECO:0000313" key="3">
    <source>
        <dbReference type="EMBL" id="SEH13460.1"/>
    </source>
</evidence>
<comment type="similarity">
    <text evidence="1">Belongs to the universal stress protein A family.</text>
</comment>
<dbReference type="RefSeq" id="WP_090506272.1">
    <property type="nucleotide sequence ID" value="NZ_FNWL01000001.1"/>
</dbReference>
<protein>
    <submittedName>
        <fullName evidence="3">Nucleotide-binding universal stress protein, UspA family</fullName>
    </submittedName>
</protein>
<organism evidence="3 4">
    <name type="scientific">Natronorubrum sediminis</name>
    <dbReference type="NCBI Taxonomy" id="640943"/>
    <lineage>
        <taxon>Archaea</taxon>
        <taxon>Methanobacteriati</taxon>
        <taxon>Methanobacteriota</taxon>
        <taxon>Stenosarchaea group</taxon>
        <taxon>Halobacteria</taxon>
        <taxon>Halobacteriales</taxon>
        <taxon>Natrialbaceae</taxon>
        <taxon>Natronorubrum</taxon>
    </lineage>
</organism>
<feature type="domain" description="UspA" evidence="2">
    <location>
        <begin position="3"/>
        <end position="140"/>
    </location>
</feature>
<dbReference type="Gene3D" id="3.40.50.620">
    <property type="entry name" value="HUPs"/>
    <property type="match status" value="1"/>
</dbReference>
<name>A0A1H6FT65_9EURY</name>
<dbReference type="SUPFAM" id="SSF52402">
    <property type="entry name" value="Adenine nucleotide alpha hydrolases-like"/>
    <property type="match status" value="1"/>
</dbReference>
<gene>
    <name evidence="3" type="ORF">SAMN04487967_1388</name>
</gene>
<evidence type="ECO:0000256" key="1">
    <source>
        <dbReference type="ARBA" id="ARBA00008791"/>
    </source>
</evidence>
<evidence type="ECO:0000313" key="4">
    <source>
        <dbReference type="Proteomes" id="UP000199112"/>
    </source>
</evidence>
<dbReference type="AlphaFoldDB" id="A0A1H6FT65"/>
<reference evidence="4" key="1">
    <citation type="submission" date="2016-10" db="EMBL/GenBank/DDBJ databases">
        <authorList>
            <person name="Varghese N."/>
            <person name="Submissions S."/>
        </authorList>
    </citation>
    <scope>NUCLEOTIDE SEQUENCE [LARGE SCALE GENOMIC DNA]</scope>
    <source>
        <strain evidence="4">CGMCC 1.8981</strain>
    </source>
</reference>
<keyword evidence="4" id="KW-1185">Reference proteome</keyword>
<dbReference type="OrthoDB" id="163816at2157"/>
<dbReference type="Pfam" id="PF00582">
    <property type="entry name" value="Usp"/>
    <property type="match status" value="1"/>
</dbReference>
<evidence type="ECO:0000259" key="2">
    <source>
        <dbReference type="Pfam" id="PF00582"/>
    </source>
</evidence>
<proteinExistence type="inferred from homology"/>
<dbReference type="EMBL" id="FNWL01000001">
    <property type="protein sequence ID" value="SEH13460.1"/>
    <property type="molecule type" value="Genomic_DNA"/>
</dbReference>